<protein>
    <submittedName>
        <fullName evidence="1">Uncharacterized protein</fullName>
    </submittedName>
</protein>
<evidence type="ECO:0000313" key="2">
    <source>
        <dbReference type="Proteomes" id="UP000054217"/>
    </source>
</evidence>
<proteinExistence type="predicted"/>
<dbReference type="HOGENOM" id="CLU_2134569_0_0_1"/>
<gene>
    <name evidence="1" type="ORF">M404DRAFT_536200</name>
</gene>
<reference evidence="2" key="2">
    <citation type="submission" date="2015-01" db="EMBL/GenBank/DDBJ databases">
        <title>Evolutionary Origins and Diversification of the Mycorrhizal Mutualists.</title>
        <authorList>
            <consortium name="DOE Joint Genome Institute"/>
            <consortium name="Mycorrhizal Genomics Consortium"/>
            <person name="Kohler A."/>
            <person name="Kuo A."/>
            <person name="Nagy L.G."/>
            <person name="Floudas D."/>
            <person name="Copeland A."/>
            <person name="Barry K.W."/>
            <person name="Cichocki N."/>
            <person name="Veneault-Fourrey C."/>
            <person name="LaButti K."/>
            <person name="Lindquist E.A."/>
            <person name="Lipzen A."/>
            <person name="Lundell T."/>
            <person name="Morin E."/>
            <person name="Murat C."/>
            <person name="Riley R."/>
            <person name="Ohm R."/>
            <person name="Sun H."/>
            <person name="Tunlid A."/>
            <person name="Henrissat B."/>
            <person name="Grigoriev I.V."/>
            <person name="Hibbett D.S."/>
            <person name="Martin F."/>
        </authorList>
    </citation>
    <scope>NUCLEOTIDE SEQUENCE [LARGE SCALE GENOMIC DNA]</scope>
    <source>
        <strain evidence="2">Marx 270</strain>
    </source>
</reference>
<evidence type="ECO:0000313" key="1">
    <source>
        <dbReference type="EMBL" id="KIO05222.1"/>
    </source>
</evidence>
<organism evidence="1 2">
    <name type="scientific">Pisolithus tinctorius Marx 270</name>
    <dbReference type="NCBI Taxonomy" id="870435"/>
    <lineage>
        <taxon>Eukaryota</taxon>
        <taxon>Fungi</taxon>
        <taxon>Dikarya</taxon>
        <taxon>Basidiomycota</taxon>
        <taxon>Agaricomycotina</taxon>
        <taxon>Agaricomycetes</taxon>
        <taxon>Agaricomycetidae</taxon>
        <taxon>Boletales</taxon>
        <taxon>Sclerodermatineae</taxon>
        <taxon>Pisolithaceae</taxon>
        <taxon>Pisolithus</taxon>
    </lineage>
</organism>
<name>A0A0C3K6K0_PISTI</name>
<accession>A0A0C3K6K0</accession>
<dbReference type="Proteomes" id="UP000054217">
    <property type="component" value="Unassembled WGS sequence"/>
</dbReference>
<dbReference type="InParanoid" id="A0A0C3K6K0"/>
<sequence>MTTMAMLLAGHAPTPAGSWQTRDVRLRVSLNIFTSRNLLRSRTRRTTYSPPSSSCNSHAFFASSNPLRHSVLAVLDVLDRRGTASNVGNTSSIARKRPWMHRSRLSLALNITT</sequence>
<dbReference type="EMBL" id="KN831968">
    <property type="protein sequence ID" value="KIO05222.1"/>
    <property type="molecule type" value="Genomic_DNA"/>
</dbReference>
<keyword evidence="2" id="KW-1185">Reference proteome</keyword>
<dbReference type="AlphaFoldDB" id="A0A0C3K6K0"/>
<reference evidence="1 2" key="1">
    <citation type="submission" date="2014-04" db="EMBL/GenBank/DDBJ databases">
        <authorList>
            <consortium name="DOE Joint Genome Institute"/>
            <person name="Kuo A."/>
            <person name="Kohler A."/>
            <person name="Costa M.D."/>
            <person name="Nagy L.G."/>
            <person name="Floudas D."/>
            <person name="Copeland A."/>
            <person name="Barry K.W."/>
            <person name="Cichocki N."/>
            <person name="Veneault-Fourrey C."/>
            <person name="LaButti K."/>
            <person name="Lindquist E.A."/>
            <person name="Lipzen A."/>
            <person name="Lundell T."/>
            <person name="Morin E."/>
            <person name="Murat C."/>
            <person name="Sun H."/>
            <person name="Tunlid A."/>
            <person name="Henrissat B."/>
            <person name="Grigoriev I.V."/>
            <person name="Hibbett D.S."/>
            <person name="Martin F."/>
            <person name="Nordberg H.P."/>
            <person name="Cantor M.N."/>
            <person name="Hua S.X."/>
        </authorList>
    </citation>
    <scope>NUCLEOTIDE SEQUENCE [LARGE SCALE GENOMIC DNA]</scope>
    <source>
        <strain evidence="1 2">Marx 270</strain>
    </source>
</reference>